<sequence length="137" mass="14365">MSGLVTGTAMLATVGLITLLAAPAALSVGRSRMSWALMVAVLIVTCLVGGVLGLVAEVLVAAAAQVGSLVTGYAPGLAATSTTSLAEWNALDATRLGIPVAILPIKSGCRVSSFRYYEFSIYIRRRVRDNERLIRQN</sequence>
<accession>A0ACB8YRK2</accession>
<evidence type="ECO:0000313" key="1">
    <source>
        <dbReference type="EMBL" id="KAI3687731.1"/>
    </source>
</evidence>
<dbReference type="EMBL" id="CM042044">
    <property type="protein sequence ID" value="KAI3687731.1"/>
    <property type="molecule type" value="Genomic_DNA"/>
</dbReference>
<protein>
    <submittedName>
        <fullName evidence="1">Uncharacterized protein</fullName>
    </submittedName>
</protein>
<evidence type="ECO:0000313" key="2">
    <source>
        <dbReference type="Proteomes" id="UP001056120"/>
    </source>
</evidence>
<name>A0ACB8YRK2_9ASTR</name>
<dbReference type="Proteomes" id="UP001056120">
    <property type="component" value="Linkage Group LG27"/>
</dbReference>
<reference evidence="1 2" key="2">
    <citation type="journal article" date="2022" name="Mol. Ecol. Resour.">
        <title>The genomes of chicory, endive, great burdock and yacon provide insights into Asteraceae paleo-polyploidization history and plant inulin production.</title>
        <authorList>
            <person name="Fan W."/>
            <person name="Wang S."/>
            <person name="Wang H."/>
            <person name="Wang A."/>
            <person name="Jiang F."/>
            <person name="Liu H."/>
            <person name="Zhao H."/>
            <person name="Xu D."/>
            <person name="Zhang Y."/>
        </authorList>
    </citation>
    <scope>NUCLEOTIDE SEQUENCE [LARGE SCALE GENOMIC DNA]</scope>
    <source>
        <strain evidence="2">cv. Yunnan</strain>
        <tissue evidence="1">Leaves</tissue>
    </source>
</reference>
<proteinExistence type="predicted"/>
<gene>
    <name evidence="1" type="ORF">L1987_81433</name>
</gene>
<organism evidence="1 2">
    <name type="scientific">Smallanthus sonchifolius</name>
    <dbReference type="NCBI Taxonomy" id="185202"/>
    <lineage>
        <taxon>Eukaryota</taxon>
        <taxon>Viridiplantae</taxon>
        <taxon>Streptophyta</taxon>
        <taxon>Embryophyta</taxon>
        <taxon>Tracheophyta</taxon>
        <taxon>Spermatophyta</taxon>
        <taxon>Magnoliopsida</taxon>
        <taxon>eudicotyledons</taxon>
        <taxon>Gunneridae</taxon>
        <taxon>Pentapetalae</taxon>
        <taxon>asterids</taxon>
        <taxon>campanulids</taxon>
        <taxon>Asterales</taxon>
        <taxon>Asteraceae</taxon>
        <taxon>Asteroideae</taxon>
        <taxon>Heliantheae alliance</taxon>
        <taxon>Millerieae</taxon>
        <taxon>Smallanthus</taxon>
    </lineage>
</organism>
<keyword evidence="2" id="KW-1185">Reference proteome</keyword>
<reference evidence="2" key="1">
    <citation type="journal article" date="2022" name="Mol. Ecol. Resour.">
        <title>The genomes of chicory, endive, great burdock and yacon provide insights into Asteraceae palaeo-polyploidization history and plant inulin production.</title>
        <authorList>
            <person name="Fan W."/>
            <person name="Wang S."/>
            <person name="Wang H."/>
            <person name="Wang A."/>
            <person name="Jiang F."/>
            <person name="Liu H."/>
            <person name="Zhao H."/>
            <person name="Xu D."/>
            <person name="Zhang Y."/>
        </authorList>
    </citation>
    <scope>NUCLEOTIDE SEQUENCE [LARGE SCALE GENOMIC DNA]</scope>
    <source>
        <strain evidence="2">cv. Yunnan</strain>
    </source>
</reference>
<comment type="caution">
    <text evidence="1">The sequence shown here is derived from an EMBL/GenBank/DDBJ whole genome shotgun (WGS) entry which is preliminary data.</text>
</comment>